<dbReference type="InterPro" id="IPR003032">
    <property type="entry name" value="Ryanodine_rcpt"/>
</dbReference>
<feature type="domain" description="Ryanodine receptor Ryr" evidence="1">
    <location>
        <begin position="11"/>
        <end position="101"/>
    </location>
</feature>
<name>A0A9D9DLQ3_9BACT</name>
<reference evidence="2" key="2">
    <citation type="journal article" date="2021" name="PeerJ">
        <title>Extensive microbial diversity within the chicken gut microbiome revealed by metagenomics and culture.</title>
        <authorList>
            <person name="Gilroy R."/>
            <person name="Ravi A."/>
            <person name="Getino M."/>
            <person name="Pursley I."/>
            <person name="Horton D.L."/>
            <person name="Alikhan N.F."/>
            <person name="Baker D."/>
            <person name="Gharbi K."/>
            <person name="Hall N."/>
            <person name="Watson M."/>
            <person name="Adriaenssens E.M."/>
            <person name="Foster-Nyarko E."/>
            <person name="Jarju S."/>
            <person name="Secka A."/>
            <person name="Antonio M."/>
            <person name="Oren A."/>
            <person name="Chaudhuri R.R."/>
            <person name="La Ragione R."/>
            <person name="Hildebrand F."/>
            <person name="Pallen M.J."/>
        </authorList>
    </citation>
    <scope>NUCLEOTIDE SEQUENCE</scope>
    <source>
        <strain evidence="2">15467</strain>
    </source>
</reference>
<accession>A0A9D9DLQ3</accession>
<evidence type="ECO:0000313" key="2">
    <source>
        <dbReference type="EMBL" id="MBO8428968.1"/>
    </source>
</evidence>
<dbReference type="GO" id="GO:0005219">
    <property type="term" value="F:ryanodine-sensitive calcium-release channel activity"/>
    <property type="evidence" value="ECO:0007669"/>
    <property type="project" value="TreeGrafter"/>
</dbReference>
<gene>
    <name evidence="2" type="ORF">IAC68_03425</name>
</gene>
<dbReference type="Proteomes" id="UP000823635">
    <property type="component" value="Unassembled WGS sequence"/>
</dbReference>
<keyword evidence="2" id="KW-0675">Receptor</keyword>
<evidence type="ECO:0000313" key="3">
    <source>
        <dbReference type="Proteomes" id="UP000823635"/>
    </source>
</evidence>
<dbReference type="Pfam" id="PF02026">
    <property type="entry name" value="RyR"/>
    <property type="match status" value="1"/>
</dbReference>
<dbReference type="Gene3D" id="6.20.350.10">
    <property type="match status" value="1"/>
</dbReference>
<dbReference type="GO" id="GO:0014808">
    <property type="term" value="P:release of sequestered calcium ion into cytosol by sarcoplasmic reticulum"/>
    <property type="evidence" value="ECO:0007669"/>
    <property type="project" value="TreeGrafter"/>
</dbReference>
<dbReference type="EMBL" id="JADINB010000076">
    <property type="protein sequence ID" value="MBO8428968.1"/>
    <property type="molecule type" value="Genomic_DNA"/>
</dbReference>
<dbReference type="AlphaFoldDB" id="A0A9D9DLQ3"/>
<comment type="caution">
    <text evidence="2">The sequence shown here is derived from an EMBL/GenBank/DDBJ whole genome shotgun (WGS) entry which is preliminary data.</text>
</comment>
<sequence length="103" mass="11826">MKMDNTMEKRYIPSPADLSGVELPGSLGELTEQIAENVHEVWAKGRMDEGWRYGEKRDDAGKLHPCLVPYSMLPESEKEYDRNTAINTLKLVVKLGYRITREK</sequence>
<reference evidence="2" key="1">
    <citation type="submission" date="2020-10" db="EMBL/GenBank/DDBJ databases">
        <authorList>
            <person name="Gilroy R."/>
        </authorList>
    </citation>
    <scope>NUCLEOTIDE SEQUENCE</scope>
    <source>
        <strain evidence="2">15467</strain>
    </source>
</reference>
<organism evidence="2 3">
    <name type="scientific">Candidatus Egerieousia excrementavium</name>
    <dbReference type="NCBI Taxonomy" id="2840778"/>
    <lineage>
        <taxon>Bacteria</taxon>
        <taxon>Pseudomonadati</taxon>
        <taxon>Bacteroidota</taxon>
        <taxon>Bacteroidia</taxon>
        <taxon>Bacteroidales</taxon>
        <taxon>Candidatus Egerieousia</taxon>
    </lineage>
</organism>
<dbReference type="PANTHER" id="PTHR46399">
    <property type="entry name" value="B30.2/SPRY DOMAIN-CONTAINING PROTEIN"/>
    <property type="match status" value="1"/>
</dbReference>
<dbReference type="GO" id="GO:0034704">
    <property type="term" value="C:calcium channel complex"/>
    <property type="evidence" value="ECO:0007669"/>
    <property type="project" value="TreeGrafter"/>
</dbReference>
<proteinExistence type="predicted"/>
<protein>
    <submittedName>
        <fullName evidence="2">Ryanodine receptor Ryr</fullName>
    </submittedName>
</protein>
<dbReference type="PANTHER" id="PTHR46399:SF8">
    <property type="entry name" value="B30.2_SPRY DOMAIN-CONTAINING PROTEIN"/>
    <property type="match status" value="1"/>
</dbReference>
<dbReference type="InterPro" id="IPR015925">
    <property type="entry name" value="Ryanodine_IP3_receptor"/>
</dbReference>
<evidence type="ECO:0000259" key="1">
    <source>
        <dbReference type="Pfam" id="PF02026"/>
    </source>
</evidence>